<dbReference type="eggNOG" id="COG3791">
    <property type="taxonomic scope" value="Bacteria"/>
</dbReference>
<dbReference type="InParanoid" id="Q0F2W1"/>
<dbReference type="AlphaFoldDB" id="Q0F2W1"/>
<keyword evidence="3" id="KW-0862">Zinc</keyword>
<protein>
    <recommendedName>
        <fullName evidence="5">CENP-V/GFA domain-containing protein</fullName>
    </recommendedName>
</protein>
<evidence type="ECO:0000256" key="1">
    <source>
        <dbReference type="ARBA" id="ARBA00005495"/>
    </source>
</evidence>
<dbReference type="PANTHER" id="PTHR33337:SF40">
    <property type="entry name" value="CENP-V_GFA DOMAIN-CONTAINING PROTEIN-RELATED"/>
    <property type="match status" value="1"/>
</dbReference>
<accession>Q0F2W1</accession>
<dbReference type="PANTHER" id="PTHR33337">
    <property type="entry name" value="GFA DOMAIN-CONTAINING PROTEIN"/>
    <property type="match status" value="1"/>
</dbReference>
<dbReference type="Proteomes" id="UP000005297">
    <property type="component" value="Unassembled WGS sequence"/>
</dbReference>
<dbReference type="InterPro" id="IPR006913">
    <property type="entry name" value="CENP-V/GFA"/>
</dbReference>
<dbReference type="GO" id="GO:0016846">
    <property type="term" value="F:carbon-sulfur lyase activity"/>
    <property type="evidence" value="ECO:0007669"/>
    <property type="project" value="InterPro"/>
</dbReference>
<reference evidence="6 7" key="1">
    <citation type="submission" date="2006-09" db="EMBL/GenBank/DDBJ databases">
        <authorList>
            <person name="Emerson D."/>
            <person name="Ferriera S."/>
            <person name="Johnson J."/>
            <person name="Kravitz S."/>
            <person name="Halpern A."/>
            <person name="Remington K."/>
            <person name="Beeson K."/>
            <person name="Tran B."/>
            <person name="Rogers Y.-H."/>
            <person name="Friedman R."/>
            <person name="Venter J.C."/>
        </authorList>
    </citation>
    <scope>NUCLEOTIDE SEQUENCE [LARGE SCALE GENOMIC DNA]</scope>
    <source>
        <strain evidence="6 7">PV-1</strain>
    </source>
</reference>
<keyword evidence="7" id="KW-1185">Reference proteome</keyword>
<comment type="caution">
    <text evidence="6">The sequence shown here is derived from an EMBL/GenBank/DDBJ whole genome shotgun (WGS) entry which is preliminary data.</text>
</comment>
<dbReference type="Pfam" id="PF04828">
    <property type="entry name" value="GFA"/>
    <property type="match status" value="1"/>
</dbReference>
<dbReference type="PROSITE" id="PS51891">
    <property type="entry name" value="CENP_V_GFA"/>
    <property type="match status" value="1"/>
</dbReference>
<dbReference type="STRING" id="314344.AL013_04700"/>
<dbReference type="SUPFAM" id="SSF51316">
    <property type="entry name" value="Mss4-like"/>
    <property type="match status" value="1"/>
</dbReference>
<gene>
    <name evidence="6" type="ORF">SPV1_05148</name>
</gene>
<evidence type="ECO:0000313" key="6">
    <source>
        <dbReference type="EMBL" id="EAU56180.1"/>
    </source>
</evidence>
<keyword evidence="2" id="KW-0479">Metal-binding</keyword>
<dbReference type="EMBL" id="AATS01000001">
    <property type="protein sequence ID" value="EAU56180.1"/>
    <property type="molecule type" value="Genomic_DNA"/>
</dbReference>
<sequence length="145" mass="15706">MRGECICGAIVFEVTGSLPGLYQCHCSICRKQGGSASNTGMIVAKGNFSWLSGQKNISSYVKESGFRSDFCSVCGAVVPNRFRDRPYVWVPAGALDDSEPLEIIAHICVGSKASWDKLIPKELAQYDSMPTLTELIDLVHLNTGS</sequence>
<evidence type="ECO:0000259" key="5">
    <source>
        <dbReference type="PROSITE" id="PS51891"/>
    </source>
</evidence>
<feature type="domain" description="CENP-V/GFA" evidence="5">
    <location>
        <begin position="1"/>
        <end position="127"/>
    </location>
</feature>
<evidence type="ECO:0000256" key="2">
    <source>
        <dbReference type="ARBA" id="ARBA00022723"/>
    </source>
</evidence>
<dbReference type="OrthoDB" id="5298448at2"/>
<evidence type="ECO:0000256" key="4">
    <source>
        <dbReference type="ARBA" id="ARBA00023239"/>
    </source>
</evidence>
<dbReference type="HOGENOM" id="CLU_055491_4_2_0"/>
<keyword evidence="4" id="KW-0456">Lyase</keyword>
<evidence type="ECO:0000313" key="7">
    <source>
        <dbReference type="Proteomes" id="UP000005297"/>
    </source>
</evidence>
<dbReference type="InterPro" id="IPR011057">
    <property type="entry name" value="Mss4-like_sf"/>
</dbReference>
<organism evidence="6 7">
    <name type="scientific">Mariprofundus ferrooxydans PV-1</name>
    <dbReference type="NCBI Taxonomy" id="314345"/>
    <lineage>
        <taxon>Bacteria</taxon>
        <taxon>Pseudomonadati</taxon>
        <taxon>Pseudomonadota</taxon>
        <taxon>Candidatius Mariprofundia</taxon>
        <taxon>Mariprofundales</taxon>
        <taxon>Mariprofundaceae</taxon>
        <taxon>Mariprofundus</taxon>
    </lineage>
</organism>
<evidence type="ECO:0000256" key="3">
    <source>
        <dbReference type="ARBA" id="ARBA00022833"/>
    </source>
</evidence>
<dbReference type="GO" id="GO:0046872">
    <property type="term" value="F:metal ion binding"/>
    <property type="evidence" value="ECO:0007669"/>
    <property type="project" value="UniProtKB-KW"/>
</dbReference>
<dbReference type="RefSeq" id="WP_009851324.1">
    <property type="nucleotide sequence ID" value="NZ_DS022295.1"/>
</dbReference>
<proteinExistence type="inferred from homology"/>
<comment type="similarity">
    <text evidence="1">Belongs to the Gfa family.</text>
</comment>
<dbReference type="Gene3D" id="3.90.1590.10">
    <property type="entry name" value="glutathione-dependent formaldehyde- activating enzyme (gfa)"/>
    <property type="match status" value="1"/>
</dbReference>
<name>Q0F2W1_9PROT</name>